<evidence type="ECO:0000256" key="1">
    <source>
        <dbReference type="ARBA" id="ARBA00022603"/>
    </source>
</evidence>
<evidence type="ECO:0000313" key="3">
    <source>
        <dbReference type="EMBL" id="MBI4923674.1"/>
    </source>
</evidence>
<accession>A0A933NY70</accession>
<dbReference type="PANTHER" id="PTHR13090:SF1">
    <property type="entry name" value="ARGININE-HYDROXYLASE NDUFAF5, MITOCHONDRIAL"/>
    <property type="match status" value="1"/>
</dbReference>
<dbReference type="GO" id="GO:0032259">
    <property type="term" value="P:methylation"/>
    <property type="evidence" value="ECO:0007669"/>
    <property type="project" value="UniProtKB-KW"/>
</dbReference>
<sequence>MPEKRLPPKIFDRELVARHLRRRPPGHDDFVTRLVLADLDERLGTVTRSFEQAIILSPDASVLPTSGRSANGPFRFERASTVLEMAGVTLVDPEVLDLPRRGYDLIVSIFDLDVVDDVPGFLARARAHLRGDGLFLAAAIGGDSLTELREAFLSADAEIGGGAYLRVAPFIPLSEAAGLLQRAGLALPVSDVETHIVRYQSPLSLMRELKALGASNPLAERPDKPATLRLLQAATAAYERLAADPDGRVRATLEIIWMSGWAPHESQQKPLKPGSAQVRLADMLKTKN</sequence>
<proteinExistence type="predicted"/>
<evidence type="ECO:0000313" key="4">
    <source>
        <dbReference type="Proteomes" id="UP000782610"/>
    </source>
</evidence>
<protein>
    <submittedName>
        <fullName evidence="3">SAM-dependent methyltransferase</fullName>
    </submittedName>
</protein>
<gene>
    <name evidence="3" type="ORF">HY834_18195</name>
</gene>
<dbReference type="AlphaFoldDB" id="A0A933NY70"/>
<name>A0A933NY70_9HYPH</name>
<dbReference type="PANTHER" id="PTHR13090">
    <property type="entry name" value="ARGININE-HYDROXYLASE NDUFAF5, MITOCHONDRIAL"/>
    <property type="match status" value="1"/>
</dbReference>
<dbReference type="Proteomes" id="UP000782610">
    <property type="component" value="Unassembled WGS sequence"/>
</dbReference>
<dbReference type="GO" id="GO:0008168">
    <property type="term" value="F:methyltransferase activity"/>
    <property type="evidence" value="ECO:0007669"/>
    <property type="project" value="UniProtKB-KW"/>
</dbReference>
<dbReference type="EMBL" id="JACRAF010000061">
    <property type="protein sequence ID" value="MBI4923674.1"/>
    <property type="molecule type" value="Genomic_DNA"/>
</dbReference>
<reference evidence="3" key="1">
    <citation type="submission" date="2020-07" db="EMBL/GenBank/DDBJ databases">
        <title>Huge and variable diversity of episymbiotic CPR bacteria and DPANN archaea in groundwater ecosystems.</title>
        <authorList>
            <person name="He C.Y."/>
            <person name="Keren R."/>
            <person name="Whittaker M."/>
            <person name="Farag I.F."/>
            <person name="Doudna J."/>
            <person name="Cate J.H.D."/>
            <person name="Banfield J.F."/>
        </authorList>
    </citation>
    <scope>NUCLEOTIDE SEQUENCE</scope>
    <source>
        <strain evidence="3">NC_groundwater_1586_Pr3_B-0.1um_66_15</strain>
    </source>
</reference>
<evidence type="ECO:0000256" key="2">
    <source>
        <dbReference type="ARBA" id="ARBA00022679"/>
    </source>
</evidence>
<comment type="caution">
    <text evidence="3">The sequence shown here is derived from an EMBL/GenBank/DDBJ whole genome shotgun (WGS) entry which is preliminary data.</text>
</comment>
<dbReference type="InterPro" id="IPR050602">
    <property type="entry name" value="Malonyl-ACP_OMT"/>
</dbReference>
<organism evidence="3 4">
    <name type="scientific">Devosia nanyangense</name>
    <dbReference type="NCBI Taxonomy" id="1228055"/>
    <lineage>
        <taxon>Bacteria</taxon>
        <taxon>Pseudomonadati</taxon>
        <taxon>Pseudomonadota</taxon>
        <taxon>Alphaproteobacteria</taxon>
        <taxon>Hyphomicrobiales</taxon>
        <taxon>Devosiaceae</taxon>
        <taxon>Devosia</taxon>
    </lineage>
</organism>
<dbReference type="Gene3D" id="3.40.50.150">
    <property type="entry name" value="Vaccinia Virus protein VP39"/>
    <property type="match status" value="1"/>
</dbReference>
<dbReference type="InterPro" id="IPR029063">
    <property type="entry name" value="SAM-dependent_MTases_sf"/>
</dbReference>
<keyword evidence="2" id="KW-0808">Transferase</keyword>
<dbReference type="SUPFAM" id="SSF53335">
    <property type="entry name" value="S-adenosyl-L-methionine-dependent methyltransferases"/>
    <property type="match status" value="1"/>
</dbReference>
<keyword evidence="1 3" id="KW-0489">Methyltransferase</keyword>